<feature type="domain" description="Zn(2)-C6 fungal-type" evidence="3">
    <location>
        <begin position="96"/>
        <end position="129"/>
    </location>
</feature>
<evidence type="ECO:0000313" key="5">
    <source>
        <dbReference type="Proteomes" id="UP000622797"/>
    </source>
</evidence>
<name>A0A8H4TVN1_9HYPO</name>
<dbReference type="EMBL" id="JABEXW010000381">
    <property type="protein sequence ID" value="KAF4964956.1"/>
    <property type="molecule type" value="Genomic_DNA"/>
</dbReference>
<protein>
    <recommendedName>
        <fullName evidence="3">Zn(2)-C6 fungal-type domain-containing protein</fullName>
    </recommendedName>
</protein>
<dbReference type="GO" id="GO:0008270">
    <property type="term" value="F:zinc ion binding"/>
    <property type="evidence" value="ECO:0007669"/>
    <property type="project" value="InterPro"/>
</dbReference>
<feature type="compositionally biased region" description="Low complexity" evidence="2">
    <location>
        <begin position="244"/>
        <end position="253"/>
    </location>
</feature>
<dbReference type="Proteomes" id="UP000622797">
    <property type="component" value="Unassembled WGS sequence"/>
</dbReference>
<reference evidence="4" key="1">
    <citation type="journal article" date="2020" name="BMC Genomics">
        <title>Correction to: Identification and distribution of gene clusters required for synthesis of sphingolipid metabolism inhibitors in diverse species of the filamentous fungus Fusarium.</title>
        <authorList>
            <person name="Kim H.S."/>
            <person name="Lohmar J.M."/>
            <person name="Busman M."/>
            <person name="Brown D.W."/>
            <person name="Naumann T.A."/>
            <person name="Divon H.H."/>
            <person name="Lysoe E."/>
            <person name="Uhlig S."/>
            <person name="Proctor R.H."/>
        </authorList>
    </citation>
    <scope>NUCLEOTIDE SEQUENCE</scope>
    <source>
        <strain evidence="4">NRRL 20472</strain>
    </source>
</reference>
<organism evidence="4 5">
    <name type="scientific">Fusarium sarcochroum</name>
    <dbReference type="NCBI Taxonomy" id="1208366"/>
    <lineage>
        <taxon>Eukaryota</taxon>
        <taxon>Fungi</taxon>
        <taxon>Dikarya</taxon>
        <taxon>Ascomycota</taxon>
        <taxon>Pezizomycotina</taxon>
        <taxon>Sordariomycetes</taxon>
        <taxon>Hypocreomycetidae</taxon>
        <taxon>Hypocreales</taxon>
        <taxon>Nectriaceae</taxon>
        <taxon>Fusarium</taxon>
        <taxon>Fusarium lateritium species complex</taxon>
    </lineage>
</organism>
<gene>
    <name evidence="4" type="ORF">FSARC_7183</name>
</gene>
<feature type="region of interest" description="Disordered" evidence="2">
    <location>
        <begin position="244"/>
        <end position="283"/>
    </location>
</feature>
<dbReference type="InterPro" id="IPR001138">
    <property type="entry name" value="Zn2Cys6_DnaBD"/>
</dbReference>
<dbReference type="SUPFAM" id="SSF57701">
    <property type="entry name" value="Zn2/Cys6 DNA-binding domain"/>
    <property type="match status" value="1"/>
</dbReference>
<keyword evidence="1" id="KW-0539">Nucleus</keyword>
<proteinExistence type="predicted"/>
<evidence type="ECO:0000256" key="2">
    <source>
        <dbReference type="SAM" id="MobiDB-lite"/>
    </source>
</evidence>
<feature type="compositionally biased region" description="Low complexity" evidence="2">
    <location>
        <begin position="270"/>
        <end position="283"/>
    </location>
</feature>
<dbReference type="PROSITE" id="PS50048">
    <property type="entry name" value="ZN2_CY6_FUNGAL_2"/>
    <property type="match status" value="1"/>
</dbReference>
<feature type="region of interest" description="Disordered" evidence="2">
    <location>
        <begin position="142"/>
        <end position="209"/>
    </location>
</feature>
<evidence type="ECO:0000256" key="1">
    <source>
        <dbReference type="ARBA" id="ARBA00023242"/>
    </source>
</evidence>
<evidence type="ECO:0000259" key="3">
    <source>
        <dbReference type="PROSITE" id="PS50048"/>
    </source>
</evidence>
<accession>A0A8H4TVN1</accession>
<dbReference type="Gene3D" id="4.10.240.10">
    <property type="entry name" value="Zn(2)-C6 fungal-type DNA-binding domain"/>
    <property type="match status" value="1"/>
</dbReference>
<dbReference type="GO" id="GO:0000981">
    <property type="term" value="F:DNA-binding transcription factor activity, RNA polymerase II-specific"/>
    <property type="evidence" value="ECO:0007669"/>
    <property type="project" value="InterPro"/>
</dbReference>
<dbReference type="InterPro" id="IPR036864">
    <property type="entry name" value="Zn2-C6_fun-type_DNA-bd_sf"/>
</dbReference>
<evidence type="ECO:0000313" key="4">
    <source>
        <dbReference type="EMBL" id="KAF4964956.1"/>
    </source>
</evidence>
<reference evidence="4" key="2">
    <citation type="submission" date="2020-05" db="EMBL/GenBank/DDBJ databases">
        <authorList>
            <person name="Kim H.-S."/>
            <person name="Proctor R.H."/>
            <person name="Brown D.W."/>
        </authorList>
    </citation>
    <scope>NUCLEOTIDE SEQUENCE</scope>
    <source>
        <strain evidence="4">NRRL 20472</strain>
    </source>
</reference>
<keyword evidence="5" id="KW-1185">Reference proteome</keyword>
<feature type="compositionally biased region" description="Low complexity" evidence="2">
    <location>
        <begin position="344"/>
        <end position="361"/>
    </location>
</feature>
<feature type="region of interest" description="Disordered" evidence="2">
    <location>
        <begin position="460"/>
        <end position="481"/>
    </location>
</feature>
<dbReference type="CDD" id="cd00067">
    <property type="entry name" value="GAL4"/>
    <property type="match status" value="1"/>
</dbReference>
<feature type="region of interest" description="Disordered" evidence="2">
    <location>
        <begin position="339"/>
        <end position="384"/>
    </location>
</feature>
<dbReference type="PROSITE" id="PS00463">
    <property type="entry name" value="ZN2_CY6_FUNGAL_1"/>
    <property type="match status" value="1"/>
</dbReference>
<dbReference type="AlphaFoldDB" id="A0A8H4TVN1"/>
<comment type="caution">
    <text evidence="4">The sequence shown here is derived from an EMBL/GenBank/DDBJ whole genome shotgun (WGS) entry which is preliminary data.</text>
</comment>
<sequence length="640" mass="70859">MKEQHRGPECSRSQDATLGWLACDHISGFLPHFEGAATSRGTESHVDCSESIPLDVTADESIFAHMLLIESPSEMNEDRVRSDTAATSFRSPRRFACDRCRAYKARCERNGDLGVSCERCLKSQHTCTTNFDNIPPGMSFAIQKQQQQQQHHHWRRGSGASNNPTREIRPDTVSVQRQSPTTAEHGAAQVPFTSPRMPTGRNNRQIYPGEEPSLSRAILQNENLYSSAEAAAAAVDVYIASETSSRPLSSSQSTNEQTLVSSEDPKFDDSTTNVSSNNNNWLDSNYTGDLEEMDYSMAFSMPHLVFDKIDFAGLSDHHSTSRNGAGAARSAGLEDVSAMMRPGSNRSSNQANQNQNPANKRPNPPRSESESTSTSYAAGRVNTETQELTKKYRELLKLNLELMEDEEVLEQHKSMTNGDLRRDPQAAISAEDNLISRVLRRTSRFWDILSSIATIPETRQRIPSDGSFNGDASGPSRRQSWHRGGPDTLIIVHLITTYVSLIRICRSVFQHLYHVFQVIPPDQVGTVLNLPSLQLGEFQMENNLTIQVQALIELSCSMLLRIEEALGVSTASGPGLSGEGVSAKTLESHHCRNSIMRDPVAISLREIILSQERLHNAANEVGSPSLQVVMNNLKGLLQRR</sequence>
<dbReference type="OrthoDB" id="4222821at2759"/>
<feature type="compositionally biased region" description="Polar residues" evidence="2">
    <location>
        <begin position="173"/>
        <end position="182"/>
    </location>
</feature>